<accession>A0ABZ2UNV8</accession>
<reference evidence="2 3" key="1">
    <citation type="submission" date="2024-04" db="EMBL/GenBank/DDBJ databases">
        <title>Okeanomitos corallinicola gen. &amp; sp. nov. (Nostocales, Cyanobacteria), a new toxic marine heterocyst-forming cyanobacterium from a coral reef.</title>
        <authorList>
            <person name="Li H."/>
            <person name="Li R."/>
            <person name="Kang J."/>
            <person name="Hii K.S."/>
            <person name="Mohamed H.F."/>
            <person name="Xu X."/>
            <person name="Luo Z."/>
        </authorList>
    </citation>
    <scope>NUCLEOTIDE SEQUENCE [LARGE SCALE GENOMIC DNA]</scope>
    <source>
        <strain evidence="2 3">TIOX110</strain>
    </source>
</reference>
<evidence type="ECO:0000313" key="3">
    <source>
        <dbReference type="Proteomes" id="UP001483337"/>
    </source>
</evidence>
<dbReference type="Pfam" id="PF00753">
    <property type="entry name" value="Lactamase_B"/>
    <property type="match status" value="1"/>
</dbReference>
<dbReference type="SUPFAM" id="SSF56281">
    <property type="entry name" value="Metallo-hydrolase/oxidoreductase"/>
    <property type="match status" value="1"/>
</dbReference>
<sequence length="242" mass="27238">MFSTTKPPQTVLTEEMPVGEILPNSTEIKSDFTDSRIKKIISFPPNRETLGGTSYLIVRNEGNILIDCPAFEQINQNFWQCLGHDKPTPGAVRWFFITHRGAIGKAAEVKEVLDCEILIQEQEAYLLPGLTVTTFSQEFTLDDTTQVIWTPGHSPGSSCLYYREFGGVLFSGRHLLPNLQGEAVPLRTPKTFHWPRQLKSVQALRDRFTPETLKYICPGANIGFLRGKRIIDNAYQSLGISH</sequence>
<dbReference type="PANTHER" id="PTHR42773:SF3">
    <property type="entry name" value="SLR0630 PROTEIN"/>
    <property type="match status" value="1"/>
</dbReference>
<dbReference type="Proteomes" id="UP001483337">
    <property type="component" value="Chromosome"/>
</dbReference>
<dbReference type="RefSeq" id="WP_353929975.1">
    <property type="nucleotide sequence ID" value="NZ_CP150886.1"/>
</dbReference>
<dbReference type="Gene3D" id="3.60.15.10">
    <property type="entry name" value="Ribonuclease Z/Hydroxyacylglutathione hydrolase-like"/>
    <property type="match status" value="1"/>
</dbReference>
<protein>
    <submittedName>
        <fullName evidence="2">MBL fold metallo-hydrolase</fullName>
    </submittedName>
</protein>
<keyword evidence="3" id="KW-1185">Reference proteome</keyword>
<dbReference type="InterPro" id="IPR001279">
    <property type="entry name" value="Metallo-B-lactamas"/>
</dbReference>
<dbReference type="EMBL" id="CP150886">
    <property type="protein sequence ID" value="WZB87062.1"/>
    <property type="molecule type" value="Genomic_DNA"/>
</dbReference>
<dbReference type="InterPro" id="IPR036866">
    <property type="entry name" value="RibonucZ/Hydroxyglut_hydro"/>
</dbReference>
<proteinExistence type="predicted"/>
<organism evidence="2 3">
    <name type="scientific">Okeanomitos corallinicola TIOX110</name>
    <dbReference type="NCBI Taxonomy" id="3133117"/>
    <lineage>
        <taxon>Bacteria</taxon>
        <taxon>Bacillati</taxon>
        <taxon>Cyanobacteriota</taxon>
        <taxon>Cyanophyceae</taxon>
        <taxon>Nostocales</taxon>
        <taxon>Aphanizomenonaceae</taxon>
        <taxon>Okeanomitos</taxon>
    </lineage>
</organism>
<dbReference type="PANTHER" id="PTHR42773">
    <property type="entry name" value="METALLO-BETA-LACTAMASE-RELATED"/>
    <property type="match status" value="1"/>
</dbReference>
<evidence type="ECO:0000259" key="1">
    <source>
        <dbReference type="SMART" id="SM00849"/>
    </source>
</evidence>
<dbReference type="SMART" id="SM00849">
    <property type="entry name" value="Lactamase_B"/>
    <property type="match status" value="1"/>
</dbReference>
<gene>
    <name evidence="2" type="ORF">WJM97_16970</name>
</gene>
<name>A0ABZ2UNV8_9CYAN</name>
<evidence type="ECO:0000313" key="2">
    <source>
        <dbReference type="EMBL" id="WZB87062.1"/>
    </source>
</evidence>
<feature type="domain" description="Metallo-beta-lactamase" evidence="1">
    <location>
        <begin position="51"/>
        <end position="220"/>
    </location>
</feature>